<dbReference type="AlphaFoldDB" id="A0A1U9KIQ5"/>
<accession>A0A1U9KIQ5</accession>
<organism evidence="15 16">
    <name type="scientific">Acetobacter aceti</name>
    <dbReference type="NCBI Taxonomy" id="435"/>
    <lineage>
        <taxon>Bacteria</taxon>
        <taxon>Pseudomonadati</taxon>
        <taxon>Pseudomonadota</taxon>
        <taxon>Alphaproteobacteria</taxon>
        <taxon>Acetobacterales</taxon>
        <taxon>Acetobacteraceae</taxon>
        <taxon>Acetobacter</taxon>
        <taxon>Acetobacter subgen. Acetobacter</taxon>
    </lineage>
</organism>
<keyword evidence="9 13" id="KW-0460">Magnesium</keyword>
<keyword evidence="16" id="KW-1185">Reference proteome</keyword>
<name>A0A1U9KIQ5_ACEAC</name>
<comment type="subcellular location">
    <subcellularLocation>
        <location evidence="1 13">Cytoplasm</location>
    </subcellularLocation>
</comment>
<dbReference type="InterPro" id="IPR045864">
    <property type="entry name" value="aa-tRNA-synth_II/BPL/LPL"/>
</dbReference>
<dbReference type="PANTHER" id="PTHR11538:SF41">
    <property type="entry name" value="PHENYLALANINE--TRNA LIGASE, MITOCHONDRIAL"/>
    <property type="match status" value="1"/>
</dbReference>
<dbReference type="PANTHER" id="PTHR11538">
    <property type="entry name" value="PHENYLALANYL-TRNA SYNTHETASE"/>
    <property type="match status" value="1"/>
</dbReference>
<dbReference type="InterPro" id="IPR010978">
    <property type="entry name" value="tRNA-bd_arm"/>
</dbReference>
<keyword evidence="11 13" id="KW-0030">Aminoacyl-tRNA synthetase</keyword>
<sequence length="355" mass="39461">MSDDVDTLRQDCLAALAEATDQRAWDAIRVSFLGKSGRLTGLLKQLGRMDAEERKVRGAQLNRLRDELTRAIEDRGREIETAALDARLAAERVDISVPVVEAARGGLHPVSQAVEEITAIFGAMGFTVAEGPDIETDWHNFSALNTPEHHAARTDHDTFYLPPEGDDRNRVLRTQTSGVQIRTMLGQKPPIRIIAPGRTYRADHDATHSPMFHQCEGLVIDQGITLGHLKGTLIEFLRVFFGKPDLPVRFRASYFPFTEPSMEVDIGWSRKTGEIGGGEDWLEVLGSGMVHPRVLANCGLNPEEWQGFAFGMGIERLSMLKNGIPDLRSFYESDVRWLTHYGTDPLAPALLHEGI</sequence>
<dbReference type="GO" id="GO:0005524">
    <property type="term" value="F:ATP binding"/>
    <property type="evidence" value="ECO:0007669"/>
    <property type="project" value="UniProtKB-UniRule"/>
</dbReference>
<keyword evidence="4 13" id="KW-0963">Cytoplasm</keyword>
<evidence type="ECO:0000256" key="5">
    <source>
        <dbReference type="ARBA" id="ARBA00022598"/>
    </source>
</evidence>
<dbReference type="EMBL" id="CP014692">
    <property type="protein sequence ID" value="AQS85663.1"/>
    <property type="molecule type" value="Genomic_DNA"/>
</dbReference>
<dbReference type="InterPro" id="IPR002319">
    <property type="entry name" value="Phenylalanyl-tRNA_Synthase"/>
</dbReference>
<evidence type="ECO:0000256" key="7">
    <source>
        <dbReference type="ARBA" id="ARBA00022741"/>
    </source>
</evidence>
<comment type="similarity">
    <text evidence="2 13">Belongs to the class-II aminoacyl-tRNA synthetase family. Phe-tRNA synthetase alpha subunit type 1 subfamily.</text>
</comment>
<dbReference type="RefSeq" id="WP_077813712.1">
    <property type="nucleotide sequence ID" value="NZ_CP014692.1"/>
</dbReference>
<comment type="subunit">
    <text evidence="3 13">Tetramer of two alpha and two beta subunits.</text>
</comment>
<dbReference type="InterPro" id="IPR004529">
    <property type="entry name" value="Phe-tRNA-synth_IIc_asu"/>
</dbReference>
<keyword evidence="8 13" id="KW-0067">ATP-binding</keyword>
<evidence type="ECO:0000256" key="12">
    <source>
        <dbReference type="ARBA" id="ARBA00049255"/>
    </source>
</evidence>
<dbReference type="InterPro" id="IPR004188">
    <property type="entry name" value="Phe-tRNA_ligase_II_N"/>
</dbReference>
<keyword evidence="6 13" id="KW-0479">Metal-binding</keyword>
<evidence type="ECO:0000256" key="4">
    <source>
        <dbReference type="ARBA" id="ARBA00022490"/>
    </source>
</evidence>
<dbReference type="InterPro" id="IPR006195">
    <property type="entry name" value="aa-tRNA-synth_II"/>
</dbReference>
<dbReference type="PROSITE" id="PS50862">
    <property type="entry name" value="AA_TRNA_LIGASE_II"/>
    <property type="match status" value="1"/>
</dbReference>
<evidence type="ECO:0000256" key="13">
    <source>
        <dbReference type="HAMAP-Rule" id="MF_00281"/>
    </source>
</evidence>
<dbReference type="Pfam" id="PF02912">
    <property type="entry name" value="Phe_tRNA-synt_N"/>
    <property type="match status" value="1"/>
</dbReference>
<dbReference type="NCBIfam" id="TIGR00468">
    <property type="entry name" value="pheS"/>
    <property type="match status" value="1"/>
</dbReference>
<proteinExistence type="inferred from homology"/>
<dbReference type="STRING" id="435.A0U92_13775"/>
<keyword evidence="7 13" id="KW-0547">Nucleotide-binding</keyword>
<evidence type="ECO:0000256" key="1">
    <source>
        <dbReference type="ARBA" id="ARBA00004496"/>
    </source>
</evidence>
<keyword evidence="5 13" id="KW-0436">Ligase</keyword>
<dbReference type="GO" id="GO:0005737">
    <property type="term" value="C:cytoplasm"/>
    <property type="evidence" value="ECO:0007669"/>
    <property type="project" value="UniProtKB-SubCell"/>
</dbReference>
<dbReference type="Proteomes" id="UP000188937">
    <property type="component" value="Chromosome"/>
</dbReference>
<dbReference type="SUPFAM" id="SSF46589">
    <property type="entry name" value="tRNA-binding arm"/>
    <property type="match status" value="1"/>
</dbReference>
<dbReference type="FunFam" id="3.30.930.10:FF:000003">
    <property type="entry name" value="Phenylalanine--tRNA ligase alpha subunit"/>
    <property type="match status" value="1"/>
</dbReference>
<dbReference type="GO" id="GO:0000287">
    <property type="term" value="F:magnesium ion binding"/>
    <property type="evidence" value="ECO:0007669"/>
    <property type="project" value="UniProtKB-UniRule"/>
</dbReference>
<reference evidence="15 16" key="1">
    <citation type="submission" date="2016-03" db="EMBL/GenBank/DDBJ databases">
        <title>Acetic acid bacteria sequencing.</title>
        <authorList>
            <person name="Brandt J."/>
            <person name="Jakob F."/>
            <person name="Vogel R.F."/>
        </authorList>
    </citation>
    <scope>NUCLEOTIDE SEQUENCE [LARGE SCALE GENOMIC DNA]</scope>
    <source>
        <strain evidence="15 16">TMW2.1153</strain>
    </source>
</reference>
<feature type="domain" description="Aminoacyl-transfer RNA synthetases class-II family profile" evidence="14">
    <location>
        <begin position="120"/>
        <end position="348"/>
    </location>
</feature>
<evidence type="ECO:0000313" key="16">
    <source>
        <dbReference type="Proteomes" id="UP000188937"/>
    </source>
</evidence>
<evidence type="ECO:0000256" key="6">
    <source>
        <dbReference type="ARBA" id="ARBA00022723"/>
    </source>
</evidence>
<dbReference type="HAMAP" id="MF_00281">
    <property type="entry name" value="Phe_tRNA_synth_alpha1"/>
    <property type="match status" value="1"/>
</dbReference>
<dbReference type="InterPro" id="IPR022911">
    <property type="entry name" value="Phe_tRNA_ligase_alpha1_bac"/>
</dbReference>
<evidence type="ECO:0000256" key="9">
    <source>
        <dbReference type="ARBA" id="ARBA00022842"/>
    </source>
</evidence>
<comment type="catalytic activity">
    <reaction evidence="12 13">
        <text>tRNA(Phe) + L-phenylalanine + ATP = L-phenylalanyl-tRNA(Phe) + AMP + diphosphate + H(+)</text>
        <dbReference type="Rhea" id="RHEA:19413"/>
        <dbReference type="Rhea" id="RHEA-COMP:9668"/>
        <dbReference type="Rhea" id="RHEA-COMP:9699"/>
        <dbReference type="ChEBI" id="CHEBI:15378"/>
        <dbReference type="ChEBI" id="CHEBI:30616"/>
        <dbReference type="ChEBI" id="CHEBI:33019"/>
        <dbReference type="ChEBI" id="CHEBI:58095"/>
        <dbReference type="ChEBI" id="CHEBI:78442"/>
        <dbReference type="ChEBI" id="CHEBI:78531"/>
        <dbReference type="ChEBI" id="CHEBI:456215"/>
        <dbReference type="EC" id="6.1.1.20"/>
    </reaction>
</comment>
<evidence type="ECO:0000256" key="10">
    <source>
        <dbReference type="ARBA" id="ARBA00022917"/>
    </source>
</evidence>
<dbReference type="OrthoDB" id="9800719at2"/>
<evidence type="ECO:0000256" key="8">
    <source>
        <dbReference type="ARBA" id="ARBA00022840"/>
    </source>
</evidence>
<dbReference type="GO" id="GO:0006432">
    <property type="term" value="P:phenylalanyl-tRNA aminoacylation"/>
    <property type="evidence" value="ECO:0007669"/>
    <property type="project" value="UniProtKB-UniRule"/>
</dbReference>
<evidence type="ECO:0000259" key="14">
    <source>
        <dbReference type="PROSITE" id="PS50862"/>
    </source>
</evidence>
<dbReference type="EC" id="6.1.1.20" evidence="13"/>
<dbReference type="KEGG" id="aace:A0U92_13775"/>
<dbReference type="GO" id="GO:0000049">
    <property type="term" value="F:tRNA binding"/>
    <property type="evidence" value="ECO:0007669"/>
    <property type="project" value="InterPro"/>
</dbReference>
<evidence type="ECO:0000256" key="3">
    <source>
        <dbReference type="ARBA" id="ARBA00011209"/>
    </source>
</evidence>
<dbReference type="Gene3D" id="3.30.930.10">
    <property type="entry name" value="Bira Bifunctional Protein, Domain 2"/>
    <property type="match status" value="1"/>
</dbReference>
<evidence type="ECO:0000256" key="2">
    <source>
        <dbReference type="ARBA" id="ARBA00010207"/>
    </source>
</evidence>
<dbReference type="GO" id="GO:0004826">
    <property type="term" value="F:phenylalanine-tRNA ligase activity"/>
    <property type="evidence" value="ECO:0007669"/>
    <property type="project" value="UniProtKB-UniRule"/>
</dbReference>
<comment type="cofactor">
    <cofactor evidence="13">
        <name>Mg(2+)</name>
        <dbReference type="ChEBI" id="CHEBI:18420"/>
    </cofactor>
    <text evidence="13">Binds 2 magnesium ions per tetramer.</text>
</comment>
<dbReference type="SUPFAM" id="SSF55681">
    <property type="entry name" value="Class II aaRS and biotin synthetases"/>
    <property type="match status" value="1"/>
</dbReference>
<dbReference type="eggNOG" id="COG0016">
    <property type="taxonomic scope" value="Bacteria"/>
</dbReference>
<dbReference type="Pfam" id="PF01409">
    <property type="entry name" value="tRNA-synt_2d"/>
    <property type="match status" value="1"/>
</dbReference>
<evidence type="ECO:0000256" key="11">
    <source>
        <dbReference type="ARBA" id="ARBA00023146"/>
    </source>
</evidence>
<gene>
    <name evidence="13" type="primary">pheS</name>
    <name evidence="15" type="ORF">A0U92_13775</name>
</gene>
<keyword evidence="10 13" id="KW-0648">Protein biosynthesis</keyword>
<feature type="binding site" evidence="13">
    <location>
        <position position="259"/>
    </location>
    <ligand>
        <name>Mg(2+)</name>
        <dbReference type="ChEBI" id="CHEBI:18420"/>
        <note>shared with beta subunit</note>
    </ligand>
</feature>
<evidence type="ECO:0000313" key="15">
    <source>
        <dbReference type="EMBL" id="AQS85663.1"/>
    </source>
</evidence>
<dbReference type="CDD" id="cd00496">
    <property type="entry name" value="PheRS_alpha_core"/>
    <property type="match status" value="1"/>
</dbReference>
<protein>
    <recommendedName>
        <fullName evidence="13">Phenylalanine--tRNA ligase alpha subunit</fullName>
        <ecNumber evidence="13">6.1.1.20</ecNumber>
    </recommendedName>
    <alternativeName>
        <fullName evidence="13">Phenylalanyl-tRNA synthetase alpha subunit</fullName>
        <shortName evidence="13">PheRS</shortName>
    </alternativeName>
</protein>